<dbReference type="Pfam" id="PF13715">
    <property type="entry name" value="CarbopepD_reg_2"/>
    <property type="match status" value="1"/>
</dbReference>
<protein>
    <recommendedName>
        <fullName evidence="2">TonB-dependent receptor SusC</fullName>
    </recommendedName>
</protein>
<reference evidence="1" key="1">
    <citation type="submission" date="2019-03" db="EMBL/GenBank/DDBJ databases">
        <title>Single cell metagenomics reveals metabolic interactions within the superorganism composed of flagellate Streblomastix strix and complex community of Bacteroidetes bacteria on its surface.</title>
        <authorList>
            <person name="Treitli S.C."/>
            <person name="Kolisko M."/>
            <person name="Husnik F."/>
            <person name="Keeling P."/>
            <person name="Hampl V."/>
        </authorList>
    </citation>
    <scope>NUCLEOTIDE SEQUENCE</scope>
    <source>
        <strain evidence="1">STM</strain>
    </source>
</reference>
<accession>A0A5J4S7X7</accession>
<dbReference type="SUPFAM" id="SSF49464">
    <property type="entry name" value="Carboxypeptidase regulatory domain-like"/>
    <property type="match status" value="1"/>
</dbReference>
<sequence>MKITYLNMKTMRLIWILLLFTGNVLPALAQEEANYVTVNGTVRDKQSKRLLDYVTVSVAGTSVGTITNADGVFTIKVNKDLKAKTLEFSHVGYYTQKFSIQESGVQEAAVVLTPLISTLQEVVVQGVSARDLVRAAIEKIAKNNSPTPNLLTGFYRETIKKRRNYINISEAIVNIYKTSYEESITRDRVQVYKGRQLLSPRRGDTLIVKLQGGPNLSIYLDVVKNRESILDPESLSDYKFRIEKSTMIDERPHYVISFEPQVILPYPLLYGKLYIDEQSLAFSRAEFSLSMDDRNKATQAILRKKPFNLRFKPEEVNYLATYKQQNGCSYLNYIRSEINFKCDWKRRLFSTNYSVVSEMVVTDRKERDIINIPSRLVFSDRHSLSDKVSSFYDEDFWEDYNIIAPTESLEAAVNKLRKSIK</sequence>
<name>A0A5J4S7X7_9ZZZZ</name>
<dbReference type="InterPro" id="IPR008969">
    <property type="entry name" value="CarboxyPept-like_regulatory"/>
</dbReference>
<organism evidence="1">
    <name type="scientific">termite gut metagenome</name>
    <dbReference type="NCBI Taxonomy" id="433724"/>
    <lineage>
        <taxon>unclassified sequences</taxon>
        <taxon>metagenomes</taxon>
        <taxon>organismal metagenomes</taxon>
    </lineage>
</organism>
<comment type="caution">
    <text evidence="1">The sequence shown here is derived from an EMBL/GenBank/DDBJ whole genome shotgun (WGS) entry which is preliminary data.</text>
</comment>
<dbReference type="AlphaFoldDB" id="A0A5J4S7X7"/>
<dbReference type="EMBL" id="SNRY01000391">
    <property type="protein sequence ID" value="KAA6341413.1"/>
    <property type="molecule type" value="Genomic_DNA"/>
</dbReference>
<evidence type="ECO:0000313" key="1">
    <source>
        <dbReference type="EMBL" id="KAA6341413.1"/>
    </source>
</evidence>
<gene>
    <name evidence="1" type="ORF">EZS27_010781</name>
</gene>
<proteinExistence type="predicted"/>
<evidence type="ECO:0008006" key="2">
    <source>
        <dbReference type="Google" id="ProtNLM"/>
    </source>
</evidence>
<dbReference type="Gene3D" id="2.60.40.1120">
    <property type="entry name" value="Carboxypeptidase-like, regulatory domain"/>
    <property type="match status" value="1"/>
</dbReference>